<evidence type="ECO:0000313" key="1">
    <source>
        <dbReference type="EMBL" id="JAD31829.1"/>
    </source>
</evidence>
<name>A0A0A9T8E0_ARUDO</name>
<dbReference type="AlphaFoldDB" id="A0A0A9T8E0"/>
<proteinExistence type="predicted"/>
<organism evidence="1">
    <name type="scientific">Arundo donax</name>
    <name type="common">Giant reed</name>
    <name type="synonym">Donax arundinaceus</name>
    <dbReference type="NCBI Taxonomy" id="35708"/>
    <lineage>
        <taxon>Eukaryota</taxon>
        <taxon>Viridiplantae</taxon>
        <taxon>Streptophyta</taxon>
        <taxon>Embryophyta</taxon>
        <taxon>Tracheophyta</taxon>
        <taxon>Spermatophyta</taxon>
        <taxon>Magnoliopsida</taxon>
        <taxon>Liliopsida</taxon>
        <taxon>Poales</taxon>
        <taxon>Poaceae</taxon>
        <taxon>PACMAD clade</taxon>
        <taxon>Arundinoideae</taxon>
        <taxon>Arundineae</taxon>
        <taxon>Arundo</taxon>
    </lineage>
</organism>
<accession>A0A0A9T8E0</accession>
<reference evidence="1" key="1">
    <citation type="submission" date="2014-09" db="EMBL/GenBank/DDBJ databases">
        <authorList>
            <person name="Magalhaes I.L.F."/>
            <person name="Oliveira U."/>
            <person name="Santos F.R."/>
            <person name="Vidigal T.H.D.A."/>
            <person name="Brescovit A.D."/>
            <person name="Santos A.J."/>
        </authorList>
    </citation>
    <scope>NUCLEOTIDE SEQUENCE</scope>
    <source>
        <tissue evidence="1">Shoot tissue taken approximately 20 cm above the soil surface</tissue>
    </source>
</reference>
<reference evidence="1" key="2">
    <citation type="journal article" date="2015" name="Data Brief">
        <title>Shoot transcriptome of the giant reed, Arundo donax.</title>
        <authorList>
            <person name="Barrero R.A."/>
            <person name="Guerrero F.D."/>
            <person name="Moolhuijzen P."/>
            <person name="Goolsby J.A."/>
            <person name="Tidwell J."/>
            <person name="Bellgard S.E."/>
            <person name="Bellgard M.I."/>
        </authorList>
    </citation>
    <scope>NUCLEOTIDE SEQUENCE</scope>
    <source>
        <tissue evidence="1">Shoot tissue taken approximately 20 cm above the soil surface</tissue>
    </source>
</reference>
<dbReference type="EMBL" id="GBRH01266066">
    <property type="protein sequence ID" value="JAD31829.1"/>
    <property type="molecule type" value="Transcribed_RNA"/>
</dbReference>
<protein>
    <submittedName>
        <fullName evidence="1">Uncharacterized protein</fullName>
    </submittedName>
</protein>
<sequence length="32" mass="3388">MPLVICSDALFSALVNQSTITFLSSSLPSTML</sequence>